<feature type="region of interest" description="Disordered" evidence="1">
    <location>
        <begin position="1"/>
        <end position="74"/>
    </location>
</feature>
<evidence type="ECO:0000313" key="3">
    <source>
        <dbReference type="Proteomes" id="UP001189429"/>
    </source>
</evidence>
<dbReference type="SUPFAM" id="SSF47794">
    <property type="entry name" value="Rad51 N-terminal domain-like"/>
    <property type="match status" value="1"/>
</dbReference>
<evidence type="ECO:0000256" key="1">
    <source>
        <dbReference type="SAM" id="MobiDB-lite"/>
    </source>
</evidence>
<sequence>MAQQGEQQRRSKRLRLAEPGAEEEDAAGAAPPAPSASSGQAPAAAASAAEGAVVAEADAEQQAVAPAEAEEPGITRLERLAQPVDHMGAGLSKADLKSLVEHGIHCVETIAFMPMRKLLDVQGIGEAKATAVRLEKARGTNDTRVFWQILRVAHSPFAQKPGTSAVTR</sequence>
<protein>
    <recommendedName>
        <fullName evidence="4">DNA repair protein RAD51 homolog</fullName>
    </recommendedName>
</protein>
<feature type="compositionally biased region" description="Low complexity" evidence="1">
    <location>
        <begin position="27"/>
        <end position="67"/>
    </location>
</feature>
<name>A0ABN9UFA1_9DINO</name>
<accession>A0ABN9UFA1</accession>
<organism evidence="2 3">
    <name type="scientific">Prorocentrum cordatum</name>
    <dbReference type="NCBI Taxonomy" id="2364126"/>
    <lineage>
        <taxon>Eukaryota</taxon>
        <taxon>Sar</taxon>
        <taxon>Alveolata</taxon>
        <taxon>Dinophyceae</taxon>
        <taxon>Prorocentrales</taxon>
        <taxon>Prorocentraceae</taxon>
        <taxon>Prorocentrum</taxon>
    </lineage>
</organism>
<evidence type="ECO:0000313" key="2">
    <source>
        <dbReference type="EMBL" id="CAK0858037.1"/>
    </source>
</evidence>
<evidence type="ECO:0008006" key="4">
    <source>
        <dbReference type="Google" id="ProtNLM"/>
    </source>
</evidence>
<dbReference type="InterPro" id="IPR010995">
    <property type="entry name" value="DNA_repair_Rad51/TF_NusA_a-hlx"/>
</dbReference>
<gene>
    <name evidence="2" type="ORF">PCOR1329_LOCUS47948</name>
</gene>
<dbReference type="EMBL" id="CAUYUJ010015779">
    <property type="protein sequence ID" value="CAK0858037.1"/>
    <property type="molecule type" value="Genomic_DNA"/>
</dbReference>
<dbReference type="Proteomes" id="UP001189429">
    <property type="component" value="Unassembled WGS sequence"/>
</dbReference>
<keyword evidence="3" id="KW-1185">Reference proteome</keyword>
<dbReference type="Gene3D" id="1.10.150.20">
    <property type="entry name" value="5' to 3' exonuclease, C-terminal subdomain"/>
    <property type="match status" value="1"/>
</dbReference>
<reference evidence="2" key="1">
    <citation type="submission" date="2023-10" db="EMBL/GenBank/DDBJ databases">
        <authorList>
            <person name="Chen Y."/>
            <person name="Shah S."/>
            <person name="Dougan E. K."/>
            <person name="Thang M."/>
            <person name="Chan C."/>
        </authorList>
    </citation>
    <scope>NUCLEOTIDE SEQUENCE [LARGE SCALE GENOMIC DNA]</scope>
</reference>
<proteinExistence type="predicted"/>
<comment type="caution">
    <text evidence="2">The sequence shown here is derived from an EMBL/GenBank/DDBJ whole genome shotgun (WGS) entry which is preliminary data.</text>
</comment>